<dbReference type="Pfam" id="PF02579">
    <property type="entry name" value="Nitro_FeMo-Co"/>
    <property type="match status" value="1"/>
</dbReference>
<dbReference type="PANTHER" id="PTHR42983:SF1">
    <property type="entry name" value="IRON-MOLYBDENUM PROTEIN"/>
    <property type="match status" value="1"/>
</dbReference>
<dbReference type="AlphaFoldDB" id="A0A9W6FV64"/>
<reference evidence="2" key="1">
    <citation type="submission" date="2022-12" db="EMBL/GenBank/DDBJ databases">
        <title>Reference genome sequencing for broad-spectrum identification of bacterial and archaeal isolates by mass spectrometry.</title>
        <authorList>
            <person name="Sekiguchi Y."/>
            <person name="Tourlousse D.M."/>
        </authorList>
    </citation>
    <scope>NUCLEOTIDE SEQUENCE</scope>
    <source>
        <strain evidence="2">ASRB1</strain>
    </source>
</reference>
<comment type="caution">
    <text evidence="2">The sequence shown here is derived from an EMBL/GenBank/DDBJ whole genome shotgun (WGS) entry which is preliminary data.</text>
</comment>
<accession>A0A9W6FV64</accession>
<keyword evidence="3" id="KW-1185">Reference proteome</keyword>
<dbReference type="Gene3D" id="3.30.420.130">
    <property type="entry name" value="Dinitrogenase iron-molybdenum cofactor biosynthesis domain"/>
    <property type="match status" value="1"/>
</dbReference>
<name>A0A9W6FV64_9BACT</name>
<proteinExistence type="predicted"/>
<dbReference type="SUPFAM" id="SSF53146">
    <property type="entry name" value="Nitrogenase accessory factor-like"/>
    <property type="match status" value="1"/>
</dbReference>
<dbReference type="Proteomes" id="UP001144372">
    <property type="component" value="Unassembled WGS sequence"/>
</dbReference>
<dbReference type="RefSeq" id="WP_281795375.1">
    <property type="nucleotide sequence ID" value="NZ_BSDR01000001.1"/>
</dbReference>
<protein>
    <recommendedName>
        <fullName evidence="1">Dinitrogenase iron-molybdenum cofactor biosynthesis domain-containing protein</fullName>
    </recommendedName>
</protein>
<evidence type="ECO:0000313" key="2">
    <source>
        <dbReference type="EMBL" id="GLI35496.1"/>
    </source>
</evidence>
<organism evidence="2 3">
    <name type="scientific">Desulforhabdus amnigena</name>
    <dbReference type="NCBI Taxonomy" id="40218"/>
    <lineage>
        <taxon>Bacteria</taxon>
        <taxon>Pseudomonadati</taxon>
        <taxon>Thermodesulfobacteriota</taxon>
        <taxon>Syntrophobacteria</taxon>
        <taxon>Syntrophobacterales</taxon>
        <taxon>Syntrophobacteraceae</taxon>
        <taxon>Desulforhabdus</taxon>
    </lineage>
</organism>
<gene>
    <name evidence="2" type="ORF">DAMNIGENAA_29290</name>
</gene>
<evidence type="ECO:0000259" key="1">
    <source>
        <dbReference type="Pfam" id="PF02579"/>
    </source>
</evidence>
<dbReference type="InterPro" id="IPR036105">
    <property type="entry name" value="DiNase_FeMo-co_biosyn_sf"/>
</dbReference>
<dbReference type="InterPro" id="IPR003731">
    <property type="entry name" value="Di-Nase_FeMo-co_biosynth"/>
</dbReference>
<dbReference type="EMBL" id="BSDR01000001">
    <property type="protein sequence ID" value="GLI35496.1"/>
    <property type="molecule type" value="Genomic_DNA"/>
</dbReference>
<sequence>MKVAISATAKNLDAQVDPRFGRAACFLLVDPETMEYEPIENTQNIQAAQGAGIQAATLVARKKAEAVITGHCGPKAFETLNAAGVRVVVGVSGSVREAVENFKAGKYSYAETADVEGHWM</sequence>
<dbReference type="PANTHER" id="PTHR42983">
    <property type="entry name" value="DINITROGENASE IRON-MOLYBDENUM COFACTOR PROTEIN-RELATED"/>
    <property type="match status" value="1"/>
</dbReference>
<evidence type="ECO:0000313" key="3">
    <source>
        <dbReference type="Proteomes" id="UP001144372"/>
    </source>
</evidence>
<feature type="domain" description="Dinitrogenase iron-molybdenum cofactor biosynthesis" evidence="1">
    <location>
        <begin position="13"/>
        <end position="103"/>
    </location>
</feature>